<dbReference type="GO" id="GO:0005975">
    <property type="term" value="P:carbohydrate metabolic process"/>
    <property type="evidence" value="ECO:0007669"/>
    <property type="project" value="InterPro"/>
</dbReference>
<name>A0AAD7FZ25_9AGAR</name>
<evidence type="ECO:0000313" key="6">
    <source>
        <dbReference type="Proteomes" id="UP001221142"/>
    </source>
</evidence>
<feature type="compositionally biased region" description="Low complexity" evidence="2">
    <location>
        <begin position="51"/>
        <end position="81"/>
    </location>
</feature>
<dbReference type="Proteomes" id="UP001221142">
    <property type="component" value="Unassembled WGS sequence"/>
</dbReference>
<keyword evidence="6" id="KW-1185">Reference proteome</keyword>
<keyword evidence="5" id="KW-0378">Hydrolase</keyword>
<comment type="similarity">
    <text evidence="1">Belongs to the glycosyl hydrolase 16 family.</text>
</comment>
<proteinExistence type="inferred from homology"/>
<dbReference type="InterPro" id="IPR013320">
    <property type="entry name" value="ConA-like_dom_sf"/>
</dbReference>
<dbReference type="Pfam" id="PF00722">
    <property type="entry name" value="Glyco_hydro_16"/>
    <property type="match status" value="1"/>
</dbReference>
<evidence type="ECO:0000313" key="5">
    <source>
        <dbReference type="EMBL" id="KAJ7650951.1"/>
    </source>
</evidence>
<dbReference type="InterPro" id="IPR000757">
    <property type="entry name" value="Beta-glucanase-like"/>
</dbReference>
<organism evidence="5 6">
    <name type="scientific">Roridomyces roridus</name>
    <dbReference type="NCBI Taxonomy" id="1738132"/>
    <lineage>
        <taxon>Eukaryota</taxon>
        <taxon>Fungi</taxon>
        <taxon>Dikarya</taxon>
        <taxon>Basidiomycota</taxon>
        <taxon>Agaricomycotina</taxon>
        <taxon>Agaricomycetes</taxon>
        <taxon>Agaricomycetidae</taxon>
        <taxon>Agaricales</taxon>
        <taxon>Marasmiineae</taxon>
        <taxon>Mycenaceae</taxon>
        <taxon>Roridomyces</taxon>
    </lineage>
</organism>
<feature type="domain" description="GH16" evidence="4">
    <location>
        <begin position="140"/>
        <end position="464"/>
    </location>
</feature>
<dbReference type="EMBL" id="JARKIF010000001">
    <property type="protein sequence ID" value="KAJ7650951.1"/>
    <property type="molecule type" value="Genomic_DNA"/>
</dbReference>
<accession>A0AAD7FZ25</accession>
<dbReference type="GO" id="GO:0004553">
    <property type="term" value="F:hydrolase activity, hydrolyzing O-glycosyl compounds"/>
    <property type="evidence" value="ECO:0007669"/>
    <property type="project" value="InterPro"/>
</dbReference>
<dbReference type="PANTHER" id="PTHR10963">
    <property type="entry name" value="GLYCOSYL HYDROLASE-RELATED"/>
    <property type="match status" value="1"/>
</dbReference>
<feature type="transmembrane region" description="Helical" evidence="3">
    <location>
        <begin position="116"/>
        <end position="138"/>
    </location>
</feature>
<sequence length="485" mass="53343">MSPSQTALNTAYRAGQASASQSVHELGSPTPAFAQGIPRSPSQTFRAPFLSPASRPSSSLWSPPSYSNSPAANGSSTALALPAPPAPAPSTRLPEKLTKEEKPWLQGSAPRARVSWWLTVLCMFIGVAGAALLCFFGITSTQGLVFKDSQLCSVLSDDFSNGLDLQNTWNRDIQAGGFGNAEFQMTSGFDNVSYVKNSELYIFPQLTQNWLGIGQMTGGTIQVPDCSTDNVTACTMSGNGVDSIMNPVMSARLNTLGKYSITYGRVEVVAKIPRGDWLWPAIWMLPVNGTWPMGGEMDIMEARGNGPSYPAQGTNFVRSTIQYGPFSALVKLLYGWYGLKRTSFDKGFHTYGMEWDEKFMRFYVDTRVHTTLQMTTKTEKQGFWERAGFPATAQNGSSVENVEKPDSYENINSPFDQPFYLIIDLAVGGTSGWFPDAVGGKPWLDGSTSAMFDFWKQQNTWYSTWPTSDDDRAFRISSVKMWKKC</sequence>
<reference evidence="5" key="1">
    <citation type="submission" date="2023-03" db="EMBL/GenBank/DDBJ databases">
        <title>Massive genome expansion in bonnet fungi (Mycena s.s.) driven by repeated elements and novel gene families across ecological guilds.</title>
        <authorList>
            <consortium name="Lawrence Berkeley National Laboratory"/>
            <person name="Harder C.B."/>
            <person name="Miyauchi S."/>
            <person name="Viragh M."/>
            <person name="Kuo A."/>
            <person name="Thoen E."/>
            <person name="Andreopoulos B."/>
            <person name="Lu D."/>
            <person name="Skrede I."/>
            <person name="Drula E."/>
            <person name="Henrissat B."/>
            <person name="Morin E."/>
            <person name="Kohler A."/>
            <person name="Barry K."/>
            <person name="LaButti K."/>
            <person name="Morin E."/>
            <person name="Salamov A."/>
            <person name="Lipzen A."/>
            <person name="Mereny Z."/>
            <person name="Hegedus B."/>
            <person name="Baldrian P."/>
            <person name="Stursova M."/>
            <person name="Weitz H."/>
            <person name="Taylor A."/>
            <person name="Grigoriev I.V."/>
            <person name="Nagy L.G."/>
            <person name="Martin F."/>
            <person name="Kauserud H."/>
        </authorList>
    </citation>
    <scope>NUCLEOTIDE SEQUENCE</scope>
    <source>
        <strain evidence="5">9284</strain>
    </source>
</reference>
<keyword evidence="3" id="KW-0472">Membrane</keyword>
<protein>
    <submittedName>
        <fullName evidence="5">Glycoside hydrolase family 16 protein</fullName>
    </submittedName>
</protein>
<comment type="caution">
    <text evidence="5">The sequence shown here is derived from an EMBL/GenBank/DDBJ whole genome shotgun (WGS) entry which is preliminary data.</text>
</comment>
<feature type="region of interest" description="Disordered" evidence="2">
    <location>
        <begin position="1"/>
        <end position="94"/>
    </location>
</feature>
<dbReference type="AlphaFoldDB" id="A0AAD7FZ25"/>
<evidence type="ECO:0000256" key="3">
    <source>
        <dbReference type="SAM" id="Phobius"/>
    </source>
</evidence>
<dbReference type="PANTHER" id="PTHR10963:SF55">
    <property type="entry name" value="GLYCOSIDE HYDROLASE FAMILY 16 PROTEIN"/>
    <property type="match status" value="1"/>
</dbReference>
<evidence type="ECO:0000256" key="2">
    <source>
        <dbReference type="SAM" id="MobiDB-lite"/>
    </source>
</evidence>
<keyword evidence="3" id="KW-0812">Transmembrane</keyword>
<evidence type="ECO:0000256" key="1">
    <source>
        <dbReference type="ARBA" id="ARBA00006865"/>
    </source>
</evidence>
<dbReference type="Gene3D" id="2.60.120.200">
    <property type="match status" value="1"/>
</dbReference>
<dbReference type="SUPFAM" id="SSF49899">
    <property type="entry name" value="Concanavalin A-like lectins/glucanases"/>
    <property type="match status" value="1"/>
</dbReference>
<dbReference type="PROSITE" id="PS51762">
    <property type="entry name" value="GH16_2"/>
    <property type="match status" value="1"/>
</dbReference>
<evidence type="ECO:0000259" key="4">
    <source>
        <dbReference type="PROSITE" id="PS51762"/>
    </source>
</evidence>
<dbReference type="InterPro" id="IPR050546">
    <property type="entry name" value="Glycosyl_Hydrlase_16"/>
</dbReference>
<gene>
    <name evidence="5" type="ORF">FB45DRAFT_730670</name>
</gene>
<keyword evidence="3" id="KW-1133">Transmembrane helix</keyword>